<evidence type="ECO:0000313" key="3">
    <source>
        <dbReference type="EMBL" id="RAK43591.1"/>
    </source>
</evidence>
<feature type="compositionally biased region" description="Basic and acidic residues" evidence="1">
    <location>
        <begin position="142"/>
        <end position="154"/>
    </location>
</feature>
<name>A0A327ZMC0_9STAP</name>
<feature type="compositionally biased region" description="Basic and acidic residues" evidence="1">
    <location>
        <begin position="170"/>
        <end position="179"/>
    </location>
</feature>
<keyword evidence="4" id="KW-1185">Reference proteome</keyword>
<feature type="compositionally biased region" description="Basic and acidic residues" evidence="1">
    <location>
        <begin position="23"/>
        <end position="67"/>
    </location>
</feature>
<accession>A0A327ZMC0</accession>
<sequence>MKKWISILLMSVVLCACGKAEDAPKKVDHKPDIEVKVKPPVDKKKTDDTKKTAKKEKNSTKEKKEKNSTATTTKTVQTSRGYDTERYNLARTCLVTPGKEKTADCQDISHTSEYSKAWNNLTSEGYICRSGQCNLAVQTETEEKTIEKQEKVTNEQKSTVPITTEVIPAKPDKTTEPKTTEPTTEPPQTSESDEVRTTEPKTPEQKNTLTKEDTAQQSRSAVQDNSDDNNQ</sequence>
<feature type="chain" id="PRO_5038948318" description="Lipoprotein" evidence="2">
    <location>
        <begin position="21"/>
        <end position="231"/>
    </location>
</feature>
<dbReference type="PROSITE" id="PS51257">
    <property type="entry name" value="PROKAR_LIPOPROTEIN"/>
    <property type="match status" value="1"/>
</dbReference>
<feature type="compositionally biased region" description="Low complexity" evidence="1">
    <location>
        <begin position="180"/>
        <end position="190"/>
    </location>
</feature>
<gene>
    <name evidence="3" type="ORF">BHU61_12980</name>
</gene>
<feature type="region of interest" description="Disordered" evidence="1">
    <location>
        <begin position="142"/>
        <end position="231"/>
    </location>
</feature>
<organism evidence="3 4">
    <name type="scientific">Macrococcus epidermidis</name>
    <dbReference type="NCBI Taxonomy" id="1902580"/>
    <lineage>
        <taxon>Bacteria</taxon>
        <taxon>Bacillati</taxon>
        <taxon>Bacillota</taxon>
        <taxon>Bacilli</taxon>
        <taxon>Bacillales</taxon>
        <taxon>Staphylococcaceae</taxon>
        <taxon>Macrococcus</taxon>
    </lineage>
</organism>
<proteinExistence type="predicted"/>
<dbReference type="Proteomes" id="UP000249808">
    <property type="component" value="Unassembled WGS sequence"/>
</dbReference>
<comment type="caution">
    <text evidence="3">The sequence shown here is derived from an EMBL/GenBank/DDBJ whole genome shotgun (WGS) entry which is preliminary data.</text>
</comment>
<keyword evidence="2" id="KW-0732">Signal</keyword>
<feature type="signal peptide" evidence="2">
    <location>
        <begin position="1"/>
        <end position="20"/>
    </location>
</feature>
<evidence type="ECO:0000256" key="2">
    <source>
        <dbReference type="SAM" id="SignalP"/>
    </source>
</evidence>
<feature type="compositionally biased region" description="Basic and acidic residues" evidence="1">
    <location>
        <begin position="193"/>
        <end position="214"/>
    </location>
</feature>
<evidence type="ECO:0008006" key="5">
    <source>
        <dbReference type="Google" id="ProtNLM"/>
    </source>
</evidence>
<dbReference type="AlphaFoldDB" id="A0A327ZMC0"/>
<dbReference type="RefSeq" id="WP_111717488.1">
    <property type="nucleotide sequence ID" value="NZ_JBHSSR010000010.1"/>
</dbReference>
<feature type="region of interest" description="Disordered" evidence="1">
    <location>
        <begin position="23"/>
        <end position="79"/>
    </location>
</feature>
<evidence type="ECO:0000256" key="1">
    <source>
        <dbReference type="SAM" id="MobiDB-lite"/>
    </source>
</evidence>
<protein>
    <recommendedName>
        <fullName evidence="5">Lipoprotein</fullName>
    </recommendedName>
</protein>
<evidence type="ECO:0000313" key="4">
    <source>
        <dbReference type="Proteomes" id="UP000249808"/>
    </source>
</evidence>
<feature type="compositionally biased region" description="Polar residues" evidence="1">
    <location>
        <begin position="215"/>
        <end position="224"/>
    </location>
</feature>
<reference evidence="3 4" key="1">
    <citation type="journal article" date="2018" name="Front. Microbiol.">
        <title>Description and Comparative Genomics of Macrococcus caseolyticus subsp. hominis subsp. nov., Macrococcus goetzii sp. nov., Macrococcus epidermidis sp. nov., and Macrococcus bohemicus sp. nov., Novel Macrococci From Human Clinical Material With Virulence Potential and Suspected Uptake of Foreign DNA by Natural Transformation.</title>
        <authorList>
            <person name="Maslanova I."/>
            <person name="Wertheimer Z."/>
            <person name="Sedlacek I."/>
            <person name="Svec P."/>
            <person name="Indrakova A."/>
            <person name="Kovarovic V."/>
            <person name="Schumann P."/>
            <person name="Sproer C."/>
            <person name="Kralova S."/>
            <person name="Sedo O."/>
            <person name="Kristofova L."/>
            <person name="Vrbovska V."/>
            <person name="Fuzik T."/>
            <person name="Petras P."/>
            <person name="Zdrahal Z."/>
            <person name="Ruzickova V."/>
            <person name="Doskar J."/>
            <person name="Pantucek R."/>
        </authorList>
    </citation>
    <scope>NUCLEOTIDE SEQUENCE [LARGE SCALE GENOMIC DNA]</scope>
    <source>
        <strain evidence="3 4">01/688</strain>
    </source>
</reference>
<dbReference type="EMBL" id="PZJH01000013">
    <property type="protein sequence ID" value="RAK43591.1"/>
    <property type="molecule type" value="Genomic_DNA"/>
</dbReference>